<proteinExistence type="predicted"/>
<keyword evidence="7" id="KW-1185">Reference proteome</keyword>
<sequence>MEMAQRDVENIKQIGTPNPQPEVNVNKVFTKPKAKPQQYQQQNKSQARETTLKCWRCGGQHLPRTCHFRYEECNKCHRKGHTKSQCESVKAYQQKQKIRAYHLNEQSIEQAPENPQVTEEISHLEEDKHSQVNHLGRNKPFYISPNVNGKTVLFEVDTGSPWSIVSQETFKGIGSLTEVSKSDVSLSTYTGTSVPIVGETKVRVLHLGKSKQLPLLIVKEGVSLLGRDWIRELGISLSVPKLNIKESVDPTIQVHHT</sequence>
<dbReference type="GO" id="GO:0016779">
    <property type="term" value="F:nucleotidyltransferase activity"/>
    <property type="evidence" value="ECO:0007669"/>
    <property type="project" value="UniProtKB-KW"/>
</dbReference>
<dbReference type="PANTHER" id="PTHR37984:SF5">
    <property type="entry name" value="PROTEIN NYNRIN-LIKE"/>
    <property type="match status" value="1"/>
</dbReference>
<dbReference type="PANTHER" id="PTHR37984">
    <property type="entry name" value="PROTEIN CBG26694"/>
    <property type="match status" value="1"/>
</dbReference>
<dbReference type="SUPFAM" id="SSF50630">
    <property type="entry name" value="Acid proteases"/>
    <property type="match status" value="1"/>
</dbReference>
<dbReference type="AlphaFoldDB" id="A0A2G8KZC9"/>
<keyword evidence="1" id="KW-0808">Transferase</keyword>
<accession>A0A2G8KZC9</accession>
<keyword evidence="4" id="KW-0255">Endonuclease</keyword>
<name>A0A2G8KZC9_STIJA</name>
<evidence type="ECO:0000256" key="3">
    <source>
        <dbReference type="ARBA" id="ARBA00022722"/>
    </source>
</evidence>
<dbReference type="Pfam" id="PF13650">
    <property type="entry name" value="Asp_protease_2"/>
    <property type="match status" value="1"/>
</dbReference>
<evidence type="ECO:0008006" key="8">
    <source>
        <dbReference type="Google" id="ProtNLM"/>
    </source>
</evidence>
<dbReference type="STRING" id="307972.A0A2G8KZC9"/>
<feature type="compositionally biased region" description="Polar residues" evidence="5">
    <location>
        <begin position="13"/>
        <end position="23"/>
    </location>
</feature>
<dbReference type="Gene3D" id="2.40.70.10">
    <property type="entry name" value="Acid Proteases"/>
    <property type="match status" value="1"/>
</dbReference>
<reference evidence="6 7" key="1">
    <citation type="journal article" date="2017" name="PLoS Biol.">
        <title>The sea cucumber genome provides insights into morphological evolution and visceral regeneration.</title>
        <authorList>
            <person name="Zhang X."/>
            <person name="Sun L."/>
            <person name="Yuan J."/>
            <person name="Sun Y."/>
            <person name="Gao Y."/>
            <person name="Zhang L."/>
            <person name="Li S."/>
            <person name="Dai H."/>
            <person name="Hamel J.F."/>
            <person name="Liu C."/>
            <person name="Yu Y."/>
            <person name="Liu S."/>
            <person name="Lin W."/>
            <person name="Guo K."/>
            <person name="Jin S."/>
            <person name="Xu P."/>
            <person name="Storey K.B."/>
            <person name="Huan P."/>
            <person name="Zhang T."/>
            <person name="Zhou Y."/>
            <person name="Zhang J."/>
            <person name="Lin C."/>
            <person name="Li X."/>
            <person name="Xing L."/>
            <person name="Huo D."/>
            <person name="Sun M."/>
            <person name="Wang L."/>
            <person name="Mercier A."/>
            <person name="Li F."/>
            <person name="Yang H."/>
            <person name="Xiang J."/>
        </authorList>
    </citation>
    <scope>NUCLEOTIDE SEQUENCE [LARGE SCALE GENOMIC DNA]</scope>
    <source>
        <strain evidence="6">Shaxun</strain>
        <tissue evidence="6">Muscle</tissue>
    </source>
</reference>
<keyword evidence="3" id="KW-0540">Nuclease</keyword>
<dbReference type="GO" id="GO:0004519">
    <property type="term" value="F:endonuclease activity"/>
    <property type="evidence" value="ECO:0007669"/>
    <property type="project" value="UniProtKB-KW"/>
</dbReference>
<dbReference type="OrthoDB" id="10058156at2759"/>
<dbReference type="InterPro" id="IPR050951">
    <property type="entry name" value="Retrovirus_Pol_polyprotein"/>
</dbReference>
<dbReference type="EMBL" id="MRZV01000290">
    <property type="protein sequence ID" value="PIK53374.1"/>
    <property type="molecule type" value="Genomic_DNA"/>
</dbReference>
<evidence type="ECO:0000256" key="1">
    <source>
        <dbReference type="ARBA" id="ARBA00022679"/>
    </source>
</evidence>
<organism evidence="6 7">
    <name type="scientific">Stichopus japonicus</name>
    <name type="common">Sea cucumber</name>
    <dbReference type="NCBI Taxonomy" id="307972"/>
    <lineage>
        <taxon>Eukaryota</taxon>
        <taxon>Metazoa</taxon>
        <taxon>Echinodermata</taxon>
        <taxon>Eleutherozoa</taxon>
        <taxon>Echinozoa</taxon>
        <taxon>Holothuroidea</taxon>
        <taxon>Aspidochirotacea</taxon>
        <taxon>Aspidochirotida</taxon>
        <taxon>Stichopodidae</taxon>
        <taxon>Apostichopus</taxon>
    </lineage>
</organism>
<evidence type="ECO:0000313" key="6">
    <source>
        <dbReference type="EMBL" id="PIK53374.1"/>
    </source>
</evidence>
<feature type="compositionally biased region" description="Basic and acidic residues" evidence="5">
    <location>
        <begin position="1"/>
        <end position="10"/>
    </location>
</feature>
<comment type="caution">
    <text evidence="6">The sequence shown here is derived from an EMBL/GenBank/DDBJ whole genome shotgun (WGS) entry which is preliminary data.</text>
</comment>
<evidence type="ECO:0000256" key="4">
    <source>
        <dbReference type="ARBA" id="ARBA00022759"/>
    </source>
</evidence>
<dbReference type="Proteomes" id="UP000230750">
    <property type="component" value="Unassembled WGS sequence"/>
</dbReference>
<feature type="region of interest" description="Disordered" evidence="5">
    <location>
        <begin position="1"/>
        <end position="24"/>
    </location>
</feature>
<gene>
    <name evidence="6" type="ORF">BSL78_09736</name>
</gene>
<evidence type="ECO:0000256" key="5">
    <source>
        <dbReference type="SAM" id="MobiDB-lite"/>
    </source>
</evidence>
<evidence type="ECO:0000313" key="7">
    <source>
        <dbReference type="Proteomes" id="UP000230750"/>
    </source>
</evidence>
<evidence type="ECO:0000256" key="2">
    <source>
        <dbReference type="ARBA" id="ARBA00022695"/>
    </source>
</evidence>
<dbReference type="InterPro" id="IPR021109">
    <property type="entry name" value="Peptidase_aspartic_dom_sf"/>
</dbReference>
<keyword evidence="2" id="KW-0548">Nucleotidyltransferase</keyword>
<protein>
    <recommendedName>
        <fullName evidence="8">Peptidase A2 domain-containing protein</fullName>
    </recommendedName>
</protein>
<keyword evidence="4" id="KW-0378">Hydrolase</keyword>